<reference evidence="1" key="1">
    <citation type="journal article" date="2015" name="Nature">
        <title>Complex archaea that bridge the gap between prokaryotes and eukaryotes.</title>
        <authorList>
            <person name="Spang A."/>
            <person name="Saw J.H."/>
            <person name="Jorgensen S.L."/>
            <person name="Zaremba-Niedzwiedzka K."/>
            <person name="Martijn J."/>
            <person name="Lind A.E."/>
            <person name="van Eijk R."/>
            <person name="Schleper C."/>
            <person name="Guy L."/>
            <person name="Ettema T.J."/>
        </authorList>
    </citation>
    <scope>NUCLEOTIDE SEQUENCE</scope>
</reference>
<gene>
    <name evidence="1" type="ORF">LCGC14_0353520</name>
</gene>
<sequence length="63" mass="7196">MDREFLARQIAVFIEHEPLFSDATEEYRAKTVRNLVAHLAGNWEMVVQGLEQLAALKAARGKR</sequence>
<organism evidence="1">
    <name type="scientific">marine sediment metagenome</name>
    <dbReference type="NCBI Taxonomy" id="412755"/>
    <lineage>
        <taxon>unclassified sequences</taxon>
        <taxon>metagenomes</taxon>
        <taxon>ecological metagenomes</taxon>
    </lineage>
</organism>
<protein>
    <recommendedName>
        <fullName evidence="2">Mycothiol-dependent maleylpyruvate isomerase metal-binding domain-containing protein</fullName>
    </recommendedName>
</protein>
<dbReference type="EMBL" id="LAZR01000268">
    <property type="protein sequence ID" value="KKN78125.1"/>
    <property type="molecule type" value="Genomic_DNA"/>
</dbReference>
<proteinExistence type="predicted"/>
<name>A0A0F9TA53_9ZZZZ</name>
<dbReference type="AlphaFoldDB" id="A0A0F9TA53"/>
<comment type="caution">
    <text evidence="1">The sequence shown here is derived from an EMBL/GenBank/DDBJ whole genome shotgun (WGS) entry which is preliminary data.</text>
</comment>
<accession>A0A0F9TA53</accession>
<evidence type="ECO:0008006" key="2">
    <source>
        <dbReference type="Google" id="ProtNLM"/>
    </source>
</evidence>
<evidence type="ECO:0000313" key="1">
    <source>
        <dbReference type="EMBL" id="KKN78125.1"/>
    </source>
</evidence>